<dbReference type="Pfam" id="PF04157">
    <property type="entry name" value="EAP30"/>
    <property type="match status" value="1"/>
</dbReference>
<dbReference type="Proteomes" id="UP001165060">
    <property type="component" value="Unassembled WGS sequence"/>
</dbReference>
<dbReference type="InterPro" id="IPR036390">
    <property type="entry name" value="WH_DNA-bd_sf"/>
</dbReference>
<dbReference type="SUPFAM" id="SSF46785">
    <property type="entry name" value="Winged helix' DNA-binding domain"/>
    <property type="match status" value="2"/>
</dbReference>
<evidence type="ECO:0000256" key="2">
    <source>
        <dbReference type="ARBA" id="ARBA00022448"/>
    </source>
</evidence>
<evidence type="ECO:0000259" key="5">
    <source>
        <dbReference type="PROSITE" id="PS51495"/>
    </source>
</evidence>
<dbReference type="PANTHER" id="PTHR13128">
    <property type="entry name" value="VACUOLAR PROTEIN-SORTING-ASSOCIATED PROTEIN 36"/>
    <property type="match status" value="1"/>
</dbReference>
<protein>
    <recommendedName>
        <fullName evidence="4">Vacuolar protein-sorting-associated protein 36</fullName>
    </recommendedName>
    <alternativeName>
        <fullName evidence="4">ESCRT-II complex subunit VPS36</fullName>
    </alternativeName>
</protein>
<comment type="function">
    <text evidence="4">Component of the ESCRT-II complex (endosomal sorting complex required for transport II), which is required for multivesicular body (MVB) formation and sorting of endosomal cargo proteins into MVBs.</text>
</comment>
<accession>A0ABQ6NCZ7</accession>
<name>A0ABQ6NCZ7_9STRA</name>
<keyword evidence="7" id="KW-1185">Reference proteome</keyword>
<keyword evidence="2 4" id="KW-0813">Transport</keyword>
<keyword evidence="3 4" id="KW-0653">Protein transport</keyword>
<dbReference type="InterPro" id="IPR011993">
    <property type="entry name" value="PH-like_dom_sf"/>
</dbReference>
<dbReference type="PANTHER" id="PTHR13128:SF12">
    <property type="entry name" value="VACUOLAR PROTEIN-SORTING-ASSOCIATED PROTEIN 36"/>
    <property type="match status" value="1"/>
</dbReference>
<dbReference type="InterPro" id="IPR021648">
    <property type="entry name" value="GLUE_dom"/>
</dbReference>
<evidence type="ECO:0000256" key="1">
    <source>
        <dbReference type="ARBA" id="ARBA00009697"/>
    </source>
</evidence>
<sequence>MSDSLKFLYEGSLTPSSLPSLVPAEVIISTRANVSLRLHVRDSSTVYRADETTCTLTTHRLLFSARQSCRFVFLREVLDGSAGVESQNTGFMRNSPKISFGVRYSAAPAPAPDCPSSLYQLGVTAVLKFEAGADRDFVFEGLQTALSRAGWAAAEKAAPAPAAGFSTSGAGIGGIIKRKKEEKIREAKLTDAAFGGDLDTLMESATAVVAVVEKYVAKMERQKAAEGGGGAGDEDEERMNALLQGMGMVSGVTKESAGTLFHSELSKELAAFLNSGEGGGLIRARFGGLITLPELYCLYNRARGADLISPEDLLLAAQGLKKITTSGMSLVTFPSGVIVVQVDEYSSANVVAQLQALCKEVAGSKNSGITALEAAKVLKATPILAMEMIRQAEAAGALVRDEDVEGALFWENKFDYFHDKQFKT</sequence>
<evidence type="ECO:0000313" key="6">
    <source>
        <dbReference type="EMBL" id="GMI54929.1"/>
    </source>
</evidence>
<gene>
    <name evidence="6" type="ORF">TeGR_g10932</name>
</gene>
<evidence type="ECO:0000313" key="7">
    <source>
        <dbReference type="Proteomes" id="UP001165060"/>
    </source>
</evidence>
<dbReference type="Gene3D" id="1.10.10.10">
    <property type="entry name" value="Winged helix-like DNA-binding domain superfamily/Winged helix DNA-binding domain"/>
    <property type="match status" value="2"/>
</dbReference>
<dbReference type="InterPro" id="IPR037855">
    <property type="entry name" value="Vps36"/>
</dbReference>
<dbReference type="Gene3D" id="6.10.140.260">
    <property type="match status" value="1"/>
</dbReference>
<dbReference type="PROSITE" id="PS51495">
    <property type="entry name" value="GLUE"/>
    <property type="match status" value="1"/>
</dbReference>
<keyword evidence="4" id="KW-0963">Cytoplasm</keyword>
<proteinExistence type="inferred from homology"/>
<evidence type="ECO:0000256" key="4">
    <source>
        <dbReference type="RuleBase" id="RU367095"/>
    </source>
</evidence>
<dbReference type="EMBL" id="BRYB01006680">
    <property type="protein sequence ID" value="GMI54929.1"/>
    <property type="molecule type" value="Genomic_DNA"/>
</dbReference>
<comment type="similarity">
    <text evidence="1 4">Belongs to the VPS36 family.</text>
</comment>
<evidence type="ECO:0000256" key="3">
    <source>
        <dbReference type="ARBA" id="ARBA00022927"/>
    </source>
</evidence>
<feature type="domain" description="GLUE N-terminal" evidence="5">
    <location>
        <begin position="11"/>
        <end position="158"/>
    </location>
</feature>
<dbReference type="InterPro" id="IPR040608">
    <property type="entry name" value="Snf8/Vps36"/>
</dbReference>
<organism evidence="6 7">
    <name type="scientific">Tetraparma gracilis</name>
    <dbReference type="NCBI Taxonomy" id="2962635"/>
    <lineage>
        <taxon>Eukaryota</taxon>
        <taxon>Sar</taxon>
        <taxon>Stramenopiles</taxon>
        <taxon>Ochrophyta</taxon>
        <taxon>Bolidophyceae</taxon>
        <taxon>Parmales</taxon>
        <taxon>Triparmaceae</taxon>
        <taxon>Tetraparma</taxon>
    </lineage>
</organism>
<dbReference type="InterPro" id="IPR036388">
    <property type="entry name" value="WH-like_DNA-bd_sf"/>
</dbReference>
<comment type="caution">
    <text evidence="6">The sequence shown here is derived from an EMBL/GenBank/DDBJ whole genome shotgun (WGS) entry which is preliminary data.</text>
</comment>
<keyword evidence="4" id="KW-0967">Endosome</keyword>
<comment type="subunit">
    <text evidence="4">Component of the endosomal sorting complex required for transport II (ESCRT-II).</text>
</comment>
<comment type="subcellular location">
    <subcellularLocation>
        <location evidence="4">Cytoplasm</location>
    </subcellularLocation>
    <subcellularLocation>
        <location evidence="4">Endosome</location>
    </subcellularLocation>
</comment>
<reference evidence="6 7" key="1">
    <citation type="journal article" date="2023" name="Commun. Biol.">
        <title>Genome analysis of Parmales, the sister group of diatoms, reveals the evolutionary specialization of diatoms from phago-mixotrophs to photoautotrophs.</title>
        <authorList>
            <person name="Ban H."/>
            <person name="Sato S."/>
            <person name="Yoshikawa S."/>
            <person name="Yamada K."/>
            <person name="Nakamura Y."/>
            <person name="Ichinomiya M."/>
            <person name="Sato N."/>
            <person name="Blanc-Mathieu R."/>
            <person name="Endo H."/>
            <person name="Kuwata A."/>
            <person name="Ogata H."/>
        </authorList>
    </citation>
    <scope>NUCLEOTIDE SEQUENCE [LARGE SCALE GENOMIC DNA]</scope>
</reference>
<dbReference type="Gene3D" id="2.30.29.30">
    <property type="entry name" value="Pleckstrin-homology domain (PH domain)/Phosphotyrosine-binding domain (PTB)"/>
    <property type="match status" value="1"/>
</dbReference>